<dbReference type="InterPro" id="IPR029063">
    <property type="entry name" value="SAM-dependent_MTases_sf"/>
</dbReference>
<evidence type="ECO:0000256" key="6">
    <source>
        <dbReference type="ARBA" id="ARBA00022691"/>
    </source>
</evidence>
<protein>
    <recommendedName>
        <fullName evidence="3 8">Malonyl-[acyl-carrier protein] O-methyltransferase</fullName>
        <shortName evidence="8">Malonyl-ACP O-methyltransferase</shortName>
        <ecNumber evidence="3 8">2.1.1.197</ecNumber>
    </recommendedName>
    <alternativeName>
        <fullName evidence="8">Biotin synthesis protein BioC</fullName>
    </alternativeName>
</protein>
<comment type="similarity">
    <text evidence="8">Belongs to the methyltransferase superfamily.</text>
</comment>
<dbReference type="PANTHER" id="PTHR13090">
    <property type="entry name" value="ARGININE-HYDROXYLASE NDUFAF5, MITOCHONDRIAL"/>
    <property type="match status" value="1"/>
</dbReference>
<keyword evidence="6 8" id="KW-0949">S-adenosyl-L-methionine</keyword>
<evidence type="ECO:0000256" key="2">
    <source>
        <dbReference type="ARBA" id="ARBA00004746"/>
    </source>
</evidence>
<dbReference type="RefSeq" id="WP_256603682.1">
    <property type="nucleotide sequence ID" value="NZ_JANIBJ010000034.1"/>
</dbReference>
<evidence type="ECO:0000313" key="10">
    <source>
        <dbReference type="EMBL" id="MCQ8105668.1"/>
    </source>
</evidence>
<name>A0ABT1TJN2_9GAMM</name>
<comment type="caution">
    <text evidence="10">The sequence shown here is derived from an EMBL/GenBank/DDBJ whole genome shotgun (WGS) entry which is preliminary data.</text>
</comment>
<feature type="domain" description="Methyltransferase type 11" evidence="9">
    <location>
        <begin position="51"/>
        <end position="146"/>
    </location>
</feature>
<keyword evidence="5 8" id="KW-0808">Transferase</keyword>
<dbReference type="InterPro" id="IPR050602">
    <property type="entry name" value="Malonyl-ACP_OMT"/>
</dbReference>
<dbReference type="Proteomes" id="UP001524499">
    <property type="component" value="Unassembled WGS sequence"/>
</dbReference>
<comment type="pathway">
    <text evidence="2 8">Cofactor biosynthesis; biotin biosynthesis.</text>
</comment>
<evidence type="ECO:0000313" key="11">
    <source>
        <dbReference type="Proteomes" id="UP001524499"/>
    </source>
</evidence>
<sequence>MTIEVLLDKGKIRRSFAAAAQSYDGLAALQRQVGLELLRRFPPRNGTGPILDVGCGTGFLTGHLAAAGSEEHLLALDIAMPMLAACRGKYPRMRADYICADAEKLPFAAHSIDRIYSNLALQWAVDLPAALLELKRVLKRPGSLVFATFGPRTLLELKQAWATVDDYAHVNEFHAAGRIEMFLRDAGFNEIDLASLLYRSEYPDVESLMRELKGMGAHNVNRGRKPGPTTRTQLQQMIKHYPRQDSRPGITAGYEIIFVRAVARA</sequence>
<dbReference type="Pfam" id="PF08241">
    <property type="entry name" value="Methyltransf_11"/>
    <property type="match status" value="1"/>
</dbReference>
<comment type="catalytic activity">
    <reaction evidence="1 8">
        <text>malonyl-[ACP] + S-adenosyl-L-methionine = malonyl-[ACP] methyl ester + S-adenosyl-L-homocysteine</text>
        <dbReference type="Rhea" id="RHEA:17105"/>
        <dbReference type="Rhea" id="RHEA-COMP:9623"/>
        <dbReference type="Rhea" id="RHEA-COMP:9954"/>
        <dbReference type="ChEBI" id="CHEBI:57856"/>
        <dbReference type="ChEBI" id="CHEBI:59789"/>
        <dbReference type="ChEBI" id="CHEBI:78449"/>
        <dbReference type="ChEBI" id="CHEBI:78845"/>
        <dbReference type="EC" id="2.1.1.197"/>
    </reaction>
</comment>
<evidence type="ECO:0000256" key="7">
    <source>
        <dbReference type="ARBA" id="ARBA00022756"/>
    </source>
</evidence>
<dbReference type="NCBIfam" id="TIGR02072">
    <property type="entry name" value="BioC"/>
    <property type="match status" value="1"/>
</dbReference>
<dbReference type="CDD" id="cd02440">
    <property type="entry name" value="AdoMet_MTases"/>
    <property type="match status" value="1"/>
</dbReference>
<dbReference type="PANTHER" id="PTHR13090:SF1">
    <property type="entry name" value="ARGININE-HYDROXYLASE NDUFAF5, MITOCHONDRIAL"/>
    <property type="match status" value="1"/>
</dbReference>
<dbReference type="Gene3D" id="3.40.50.150">
    <property type="entry name" value="Vaccinia Virus protein VP39"/>
    <property type="match status" value="1"/>
</dbReference>
<dbReference type="GO" id="GO:0032259">
    <property type="term" value="P:methylation"/>
    <property type="evidence" value="ECO:0007669"/>
    <property type="project" value="UniProtKB-KW"/>
</dbReference>
<accession>A0ABT1TJN2</accession>
<evidence type="ECO:0000256" key="4">
    <source>
        <dbReference type="ARBA" id="ARBA00022603"/>
    </source>
</evidence>
<reference evidence="10 11" key="1">
    <citation type="submission" date="2022-07" db="EMBL/GenBank/DDBJ databases">
        <title>Methylomonas rivi sp. nov., Methylomonas rosea sp. nov., Methylomonas aureus sp. nov. and Methylomonas subterranea sp. nov., four novel methanotrophs isolated from a freshwater creek and the deep terrestrial subsurface.</title>
        <authorList>
            <person name="Abin C."/>
            <person name="Sankaranarayanan K."/>
            <person name="Garner C."/>
            <person name="Sindelar R."/>
            <person name="Kotary K."/>
            <person name="Garner R."/>
            <person name="Barclay S."/>
            <person name="Lawson P."/>
            <person name="Krumholz L."/>
        </authorList>
    </citation>
    <scope>NUCLEOTIDE SEQUENCE [LARGE SCALE GENOMIC DNA]</scope>
    <source>
        <strain evidence="10 11">SURF-2</strain>
    </source>
</reference>
<evidence type="ECO:0000259" key="9">
    <source>
        <dbReference type="Pfam" id="PF08241"/>
    </source>
</evidence>
<proteinExistence type="inferred from homology"/>
<keyword evidence="4 8" id="KW-0489">Methyltransferase</keyword>
<dbReference type="GO" id="GO:0102130">
    <property type="term" value="F:malonyl-CoA methyltransferase activity"/>
    <property type="evidence" value="ECO:0007669"/>
    <property type="project" value="UniProtKB-EC"/>
</dbReference>
<comment type="function">
    <text evidence="8">Converts the free carboxyl group of a malonyl-thioester to its methyl ester by transfer of a methyl group from S-adenosyl-L-methionine (SAM). It allows to synthesize pimeloyl-ACP via the fatty acid synthetic pathway.</text>
</comment>
<gene>
    <name evidence="8 10" type="primary">bioC</name>
    <name evidence="10" type="ORF">NP590_16265</name>
</gene>
<evidence type="ECO:0000256" key="5">
    <source>
        <dbReference type="ARBA" id="ARBA00022679"/>
    </source>
</evidence>
<dbReference type="SUPFAM" id="SSF53335">
    <property type="entry name" value="S-adenosyl-L-methionine-dependent methyltransferases"/>
    <property type="match status" value="1"/>
</dbReference>
<keyword evidence="7 8" id="KW-0093">Biotin biosynthesis</keyword>
<dbReference type="EC" id="2.1.1.197" evidence="3 8"/>
<organism evidence="10 11">
    <name type="scientific">Methylomonas subterranea</name>
    <dbReference type="NCBI Taxonomy" id="2952225"/>
    <lineage>
        <taxon>Bacteria</taxon>
        <taxon>Pseudomonadati</taxon>
        <taxon>Pseudomonadota</taxon>
        <taxon>Gammaproteobacteria</taxon>
        <taxon>Methylococcales</taxon>
        <taxon>Methylococcaceae</taxon>
        <taxon>Methylomonas</taxon>
    </lineage>
</organism>
<dbReference type="EMBL" id="JANIBJ010000034">
    <property type="protein sequence ID" value="MCQ8105668.1"/>
    <property type="molecule type" value="Genomic_DNA"/>
</dbReference>
<dbReference type="InterPro" id="IPR011814">
    <property type="entry name" value="BioC"/>
</dbReference>
<evidence type="ECO:0000256" key="3">
    <source>
        <dbReference type="ARBA" id="ARBA00012327"/>
    </source>
</evidence>
<evidence type="ECO:0000256" key="1">
    <source>
        <dbReference type="ARBA" id="ARBA00000852"/>
    </source>
</evidence>
<keyword evidence="11" id="KW-1185">Reference proteome</keyword>
<dbReference type="InterPro" id="IPR013216">
    <property type="entry name" value="Methyltransf_11"/>
</dbReference>
<evidence type="ECO:0000256" key="8">
    <source>
        <dbReference type="HAMAP-Rule" id="MF_00835"/>
    </source>
</evidence>
<dbReference type="HAMAP" id="MF_00835">
    <property type="entry name" value="BioC"/>
    <property type="match status" value="1"/>
</dbReference>